<comment type="caution">
    <text evidence="2">The sequence shown here is derived from an EMBL/GenBank/DDBJ whole genome shotgun (WGS) entry which is preliminary data.</text>
</comment>
<name>A0AAD7REK2_9TELE</name>
<reference evidence="2" key="1">
    <citation type="journal article" date="2023" name="Science">
        <title>Genome structures resolve the early diversification of teleost fishes.</title>
        <authorList>
            <person name="Parey E."/>
            <person name="Louis A."/>
            <person name="Montfort J."/>
            <person name="Bouchez O."/>
            <person name="Roques C."/>
            <person name="Iampietro C."/>
            <person name="Lluch J."/>
            <person name="Castinel A."/>
            <person name="Donnadieu C."/>
            <person name="Desvignes T."/>
            <person name="Floi Bucao C."/>
            <person name="Jouanno E."/>
            <person name="Wen M."/>
            <person name="Mejri S."/>
            <person name="Dirks R."/>
            <person name="Jansen H."/>
            <person name="Henkel C."/>
            <person name="Chen W.J."/>
            <person name="Zahm M."/>
            <person name="Cabau C."/>
            <person name="Klopp C."/>
            <person name="Thompson A.W."/>
            <person name="Robinson-Rechavi M."/>
            <person name="Braasch I."/>
            <person name="Lecointre G."/>
            <person name="Bobe J."/>
            <person name="Postlethwait J.H."/>
            <person name="Berthelot C."/>
            <person name="Roest Crollius H."/>
            <person name="Guiguen Y."/>
        </authorList>
    </citation>
    <scope>NUCLEOTIDE SEQUENCE</scope>
    <source>
        <strain evidence="2">NC1722</strain>
    </source>
</reference>
<evidence type="ECO:0000256" key="1">
    <source>
        <dbReference type="SAM" id="MobiDB-lite"/>
    </source>
</evidence>
<protein>
    <submittedName>
        <fullName evidence="2">Uncharacterized protein</fullName>
    </submittedName>
</protein>
<dbReference type="PANTHER" id="PTHR47018:SF1">
    <property type="entry name" value="TESMIN_TSO1-LIKE CXC DOMAIN-CONTAINING PROTEIN"/>
    <property type="match status" value="1"/>
</dbReference>
<dbReference type="Proteomes" id="UP001221898">
    <property type="component" value="Unassembled WGS sequence"/>
</dbReference>
<feature type="region of interest" description="Disordered" evidence="1">
    <location>
        <begin position="44"/>
        <end position="80"/>
    </location>
</feature>
<dbReference type="EMBL" id="JAINUG010000311">
    <property type="protein sequence ID" value="KAJ8378777.1"/>
    <property type="molecule type" value="Genomic_DNA"/>
</dbReference>
<sequence length="80" mass="9089">MATLPDTHPSVHEAFMEGKFVVQRGDKKFSLMALDQSQEHNIKFLKEDSGSKGSMRDRSHTRDYYRSAAGRKCSPTAQRT</sequence>
<feature type="compositionally biased region" description="Basic and acidic residues" evidence="1">
    <location>
        <begin position="44"/>
        <end position="65"/>
    </location>
</feature>
<evidence type="ECO:0000313" key="3">
    <source>
        <dbReference type="Proteomes" id="UP001221898"/>
    </source>
</evidence>
<evidence type="ECO:0000313" key="2">
    <source>
        <dbReference type="EMBL" id="KAJ8378777.1"/>
    </source>
</evidence>
<organism evidence="2 3">
    <name type="scientific">Aldrovandia affinis</name>
    <dbReference type="NCBI Taxonomy" id="143900"/>
    <lineage>
        <taxon>Eukaryota</taxon>
        <taxon>Metazoa</taxon>
        <taxon>Chordata</taxon>
        <taxon>Craniata</taxon>
        <taxon>Vertebrata</taxon>
        <taxon>Euteleostomi</taxon>
        <taxon>Actinopterygii</taxon>
        <taxon>Neopterygii</taxon>
        <taxon>Teleostei</taxon>
        <taxon>Notacanthiformes</taxon>
        <taxon>Halosauridae</taxon>
        <taxon>Aldrovandia</taxon>
    </lineage>
</organism>
<gene>
    <name evidence="2" type="ORF">AAFF_G00236490</name>
</gene>
<keyword evidence="3" id="KW-1185">Reference proteome</keyword>
<accession>A0AAD7REK2</accession>
<dbReference type="AlphaFoldDB" id="A0AAD7REK2"/>
<proteinExistence type="predicted"/>
<dbReference type="PANTHER" id="PTHR47018">
    <property type="entry name" value="CXC DOMAIN-CONTAINING PROTEIN-RELATED"/>
    <property type="match status" value="1"/>
</dbReference>